<evidence type="ECO:0000256" key="1">
    <source>
        <dbReference type="ARBA" id="ARBA00022723"/>
    </source>
</evidence>
<organism evidence="3 4">
    <name type="scientific">Aspergillus novoparasiticus</name>
    <dbReference type="NCBI Taxonomy" id="986946"/>
    <lineage>
        <taxon>Eukaryota</taxon>
        <taxon>Fungi</taxon>
        <taxon>Dikarya</taxon>
        <taxon>Ascomycota</taxon>
        <taxon>Pezizomycotina</taxon>
        <taxon>Eurotiomycetes</taxon>
        <taxon>Eurotiomycetidae</taxon>
        <taxon>Eurotiales</taxon>
        <taxon>Aspergillaceae</taxon>
        <taxon>Aspergillus</taxon>
        <taxon>Aspergillus subgen. Circumdati</taxon>
    </lineage>
</organism>
<dbReference type="AlphaFoldDB" id="A0A5N6F061"/>
<dbReference type="Proteomes" id="UP000326799">
    <property type="component" value="Unassembled WGS sequence"/>
</dbReference>
<evidence type="ECO:0000313" key="3">
    <source>
        <dbReference type="EMBL" id="KAB8223218.1"/>
    </source>
</evidence>
<dbReference type="InterPro" id="IPR039461">
    <property type="entry name" value="Peptidase_M49"/>
</dbReference>
<dbReference type="PANTHER" id="PTHR23422">
    <property type="entry name" value="DIPEPTIDYL PEPTIDASE III-RELATED"/>
    <property type="match status" value="1"/>
</dbReference>
<dbReference type="GO" id="GO:0008239">
    <property type="term" value="F:dipeptidyl-peptidase activity"/>
    <property type="evidence" value="ECO:0007669"/>
    <property type="project" value="TreeGrafter"/>
</dbReference>
<name>A0A5N6F061_9EURO</name>
<keyword evidence="2" id="KW-0378">Hydrolase</keyword>
<dbReference type="GO" id="GO:0046872">
    <property type="term" value="F:metal ion binding"/>
    <property type="evidence" value="ECO:0007669"/>
    <property type="project" value="UniProtKB-KW"/>
</dbReference>
<protein>
    <submittedName>
        <fullName evidence="3">Uncharacterized protein</fullName>
    </submittedName>
</protein>
<evidence type="ECO:0000256" key="2">
    <source>
        <dbReference type="ARBA" id="ARBA00022801"/>
    </source>
</evidence>
<evidence type="ECO:0000313" key="4">
    <source>
        <dbReference type="Proteomes" id="UP000326799"/>
    </source>
</evidence>
<dbReference type="PANTHER" id="PTHR23422:SF11">
    <property type="entry name" value="DIPEPTIDYL PEPTIDASE 3"/>
    <property type="match status" value="1"/>
</dbReference>
<dbReference type="Gene3D" id="3.30.540.30">
    <property type="match status" value="1"/>
</dbReference>
<proteinExistence type="predicted"/>
<reference evidence="3 4" key="1">
    <citation type="submission" date="2019-04" db="EMBL/GenBank/DDBJ databases">
        <title>Fungal friends and foes A comparative genomics study of 23 Aspergillus species from section Flavi.</title>
        <authorList>
            <consortium name="DOE Joint Genome Institute"/>
            <person name="Kjaerbolling I."/>
            <person name="Vesth T.C."/>
            <person name="Frisvad J.C."/>
            <person name="Nybo J.L."/>
            <person name="Theobald S."/>
            <person name="Kildgaard S."/>
            <person name="Petersen T.I."/>
            <person name="Kuo A."/>
            <person name="Sato A."/>
            <person name="Lyhne E.K."/>
            <person name="Kogle M.E."/>
            <person name="Wiebenga A."/>
            <person name="Kun R.S."/>
            <person name="Lubbers R.J."/>
            <person name="Makela M.R."/>
            <person name="Barry K."/>
            <person name="Chovatia M."/>
            <person name="Clum A."/>
            <person name="Daum C."/>
            <person name="Haridas S."/>
            <person name="He G."/>
            <person name="LaButti K."/>
            <person name="Lipzen A."/>
            <person name="Mondo S."/>
            <person name="Pangilinan J."/>
            <person name="Riley R."/>
            <person name="Salamov A."/>
            <person name="Simmons B.A."/>
            <person name="Magnuson J.K."/>
            <person name="Henrissat B."/>
            <person name="Mortensen U.H."/>
            <person name="Larsen T.O."/>
            <person name="De vries R.P."/>
            <person name="Grigoriev I.V."/>
            <person name="Machida M."/>
            <person name="Baker S.E."/>
            <person name="Andersen M.R."/>
        </authorList>
    </citation>
    <scope>NUCLEOTIDE SEQUENCE [LARGE SCALE GENOMIC DNA]</scope>
    <source>
        <strain evidence="3 4">CBS 126849</strain>
    </source>
</reference>
<keyword evidence="4" id="KW-1185">Reference proteome</keyword>
<accession>A0A5N6F061</accession>
<dbReference type="GO" id="GO:0005737">
    <property type="term" value="C:cytoplasm"/>
    <property type="evidence" value="ECO:0007669"/>
    <property type="project" value="TreeGrafter"/>
</dbReference>
<gene>
    <name evidence="3" type="ORF">BDV33DRAFT_200766</name>
</gene>
<sequence length="118" mass="13330">MSPTEHPYTPPTCAPNHQLVVKPIFDALKSHEKLYAHYLAKAAWHGSRIIMHQVSPDSPVIFDFSMDLYHACSGKWGTLVTKCGITHEELESFLEYAATFLCNLDIYYGEGDQNLCLI</sequence>
<keyword evidence="1" id="KW-0479">Metal-binding</keyword>
<dbReference type="EMBL" id="ML733407">
    <property type="protein sequence ID" value="KAB8223218.1"/>
    <property type="molecule type" value="Genomic_DNA"/>
</dbReference>